<dbReference type="EMBL" id="JAQMWT010000119">
    <property type="protein sequence ID" value="KAJ8610086.1"/>
    <property type="molecule type" value="Genomic_DNA"/>
</dbReference>
<feature type="domain" description="Cation/H+ exchanger transmembrane" evidence="12">
    <location>
        <begin position="134"/>
        <end position="510"/>
    </location>
</feature>
<reference evidence="14" key="1">
    <citation type="submission" date="2023-01" db="EMBL/GenBank/DDBJ databases">
        <title>Metagenome sequencing of chrysophaentin producing Chrysophaeum taylorii.</title>
        <authorList>
            <person name="Davison J."/>
            <person name="Bewley C."/>
        </authorList>
    </citation>
    <scope>NUCLEOTIDE SEQUENCE</scope>
    <source>
        <strain evidence="14">NIES-1699</strain>
    </source>
</reference>
<keyword evidence="4" id="KW-0633">Potassium transport</keyword>
<feature type="transmembrane region" description="Helical" evidence="11">
    <location>
        <begin position="469"/>
        <end position="490"/>
    </location>
</feature>
<protein>
    <recommendedName>
        <fullName evidence="16">RCK N-terminal domain-containing protein</fullName>
    </recommendedName>
</protein>
<sequence length="773" mass="80340">MMLLMVVAFAAGYNDGGIPLPPKGVVPLRRRVVTGGARRRKAAAAAAGVASGALAVAVAALAPAIAVDDTTIPMMDALPDVSRMIDAADDLGELVATDAPSSSIDLPRVEAIDAPDLAEFSGFSHDALVFLAATVVVTPACRLLGLSPILGYLVAGVALGPQGLDLFREMAIDDSLAEIGILFLLFEQGLELTLDRLEALRKYAFGLGSLQLVACSLAFGAFPFVGGVEFLERLVGAPPELVAITRPDEAIIIGAALSLSSSAFVLRLLQEKRQSDEEFALACLGVLLLQDIAVVPLLVLLPIVEDTQVLGFDANVAALATSALQSLALLGAILGVGRVVLRRVFAAVAGARSSETFVALCLLVVLGTGALTDAAGLSSTLGAFVAGTLLAETNFRARIEADIQPFRGLLLGLFFVTTGANVDLQLLALEWPTATALLLGQLAFKAAIVAFFAEIVFGLPRREAIRTSLLLAGGGEFAFVVLTLATRLGVLPPQLARLDTAVVVVAMALTPALGALGDWIAATPPDFFSAARRDDDDDGLAAPLFDASPAGPSTDAPVVVVRGFGPEGQILAALLAEARPGLDYVALDDSPAAVAEARARGFPVVYGDASPGVLASLLDRPVAAFVLPRATPEEIARIRDAYPAAPIVATRLLEDDTEPARDLLFAAGSNQVVDERLETALDIGKALLVHLPAPRADDQAALANVRRRVLHRAALMRNVVGDAKSTVSGGGFDLDATRPRAVDPGARARAAKRLSIFAGYDDDDDDNNNEKDS</sequence>
<dbReference type="SUPFAM" id="SSF51735">
    <property type="entry name" value="NAD(P)-binding Rossmann-fold domains"/>
    <property type="match status" value="1"/>
</dbReference>
<feature type="transmembrane region" description="Helical" evidence="11">
    <location>
        <begin position="409"/>
        <end position="428"/>
    </location>
</feature>
<evidence type="ECO:0000256" key="10">
    <source>
        <dbReference type="SAM" id="MobiDB-lite"/>
    </source>
</evidence>
<feature type="transmembrane region" description="Helical" evidence="11">
    <location>
        <begin position="43"/>
        <end position="67"/>
    </location>
</feature>
<feature type="transmembrane region" description="Helical" evidence="11">
    <location>
        <begin position="502"/>
        <end position="522"/>
    </location>
</feature>
<feature type="transmembrane region" description="Helical" evidence="11">
    <location>
        <begin position="377"/>
        <end position="397"/>
    </location>
</feature>
<accession>A0AAD7UKW8</accession>
<keyword evidence="8" id="KW-0406">Ion transport</keyword>
<keyword evidence="9 11" id="KW-0472">Membrane</keyword>
<feature type="transmembrane region" description="Helical" evidence="11">
    <location>
        <begin position="316"/>
        <end position="341"/>
    </location>
</feature>
<name>A0AAD7UKW8_9STRA</name>
<feature type="transmembrane region" description="Helical" evidence="11">
    <location>
        <begin position="281"/>
        <end position="304"/>
    </location>
</feature>
<dbReference type="PANTHER" id="PTHR46157">
    <property type="entry name" value="K(+) EFFLUX ANTIPORTER 3, CHLOROPLASTIC"/>
    <property type="match status" value="1"/>
</dbReference>
<evidence type="ECO:0000259" key="12">
    <source>
        <dbReference type="Pfam" id="PF00999"/>
    </source>
</evidence>
<dbReference type="GO" id="GO:0015297">
    <property type="term" value="F:antiporter activity"/>
    <property type="evidence" value="ECO:0007669"/>
    <property type="project" value="UniProtKB-KW"/>
</dbReference>
<evidence type="ECO:0000256" key="6">
    <source>
        <dbReference type="ARBA" id="ARBA00022958"/>
    </source>
</evidence>
<keyword evidence="5 11" id="KW-0812">Transmembrane</keyword>
<dbReference type="InterPro" id="IPR003148">
    <property type="entry name" value="RCK_N"/>
</dbReference>
<feature type="transmembrane region" description="Helical" evidence="11">
    <location>
        <begin position="128"/>
        <end position="155"/>
    </location>
</feature>
<dbReference type="Pfam" id="PF02254">
    <property type="entry name" value="TrkA_N"/>
    <property type="match status" value="1"/>
</dbReference>
<evidence type="ECO:0000256" key="7">
    <source>
        <dbReference type="ARBA" id="ARBA00022989"/>
    </source>
</evidence>
<evidence type="ECO:0000256" key="3">
    <source>
        <dbReference type="ARBA" id="ARBA00022449"/>
    </source>
</evidence>
<dbReference type="GO" id="GO:0006813">
    <property type="term" value="P:potassium ion transport"/>
    <property type="evidence" value="ECO:0007669"/>
    <property type="project" value="UniProtKB-KW"/>
</dbReference>
<dbReference type="InterPro" id="IPR036291">
    <property type="entry name" value="NAD(P)-bd_dom_sf"/>
</dbReference>
<evidence type="ECO:0000313" key="15">
    <source>
        <dbReference type="Proteomes" id="UP001230188"/>
    </source>
</evidence>
<keyword evidence="15" id="KW-1185">Reference proteome</keyword>
<dbReference type="Gene3D" id="3.40.50.720">
    <property type="entry name" value="NAD(P)-binding Rossmann-like Domain"/>
    <property type="match status" value="1"/>
</dbReference>
<dbReference type="GO" id="GO:0016020">
    <property type="term" value="C:membrane"/>
    <property type="evidence" value="ECO:0007669"/>
    <property type="project" value="UniProtKB-SubCell"/>
</dbReference>
<feature type="transmembrane region" description="Helical" evidence="11">
    <location>
        <begin position="353"/>
        <end position="371"/>
    </location>
</feature>
<evidence type="ECO:0008006" key="16">
    <source>
        <dbReference type="Google" id="ProtNLM"/>
    </source>
</evidence>
<evidence type="ECO:0000256" key="5">
    <source>
        <dbReference type="ARBA" id="ARBA00022692"/>
    </source>
</evidence>
<dbReference type="Proteomes" id="UP001230188">
    <property type="component" value="Unassembled WGS sequence"/>
</dbReference>
<comment type="subcellular location">
    <subcellularLocation>
        <location evidence="1">Membrane</location>
        <topology evidence="1">Multi-pass membrane protein</topology>
    </subcellularLocation>
</comment>
<dbReference type="Gene3D" id="1.20.1530.20">
    <property type="match status" value="1"/>
</dbReference>
<comment type="caution">
    <text evidence="14">The sequence shown here is derived from an EMBL/GenBank/DDBJ whole genome shotgun (WGS) entry which is preliminary data.</text>
</comment>
<evidence type="ECO:0000256" key="1">
    <source>
        <dbReference type="ARBA" id="ARBA00004141"/>
    </source>
</evidence>
<feature type="region of interest" description="Disordered" evidence="10">
    <location>
        <begin position="726"/>
        <end position="746"/>
    </location>
</feature>
<evidence type="ECO:0000259" key="13">
    <source>
        <dbReference type="Pfam" id="PF02254"/>
    </source>
</evidence>
<feature type="domain" description="RCK N-terminal" evidence="13">
    <location>
        <begin position="559"/>
        <end position="610"/>
    </location>
</feature>
<dbReference type="PANTHER" id="PTHR46157:SF4">
    <property type="entry name" value="K(+) EFFLUX ANTIPORTER 3, CHLOROPLASTIC"/>
    <property type="match status" value="1"/>
</dbReference>
<evidence type="ECO:0000256" key="11">
    <source>
        <dbReference type="SAM" id="Phobius"/>
    </source>
</evidence>
<organism evidence="14 15">
    <name type="scientific">Chrysophaeum taylorii</name>
    <dbReference type="NCBI Taxonomy" id="2483200"/>
    <lineage>
        <taxon>Eukaryota</taxon>
        <taxon>Sar</taxon>
        <taxon>Stramenopiles</taxon>
        <taxon>Ochrophyta</taxon>
        <taxon>Pelagophyceae</taxon>
        <taxon>Pelagomonadales</taxon>
        <taxon>Pelagomonadaceae</taxon>
        <taxon>Chrysophaeum</taxon>
    </lineage>
</organism>
<keyword evidence="2" id="KW-0813">Transport</keyword>
<proteinExistence type="predicted"/>
<dbReference type="AlphaFoldDB" id="A0AAD7UKW8"/>
<dbReference type="GO" id="GO:1902600">
    <property type="term" value="P:proton transmembrane transport"/>
    <property type="evidence" value="ECO:0007669"/>
    <property type="project" value="InterPro"/>
</dbReference>
<keyword evidence="7 11" id="KW-1133">Transmembrane helix</keyword>
<feature type="transmembrane region" description="Helical" evidence="11">
    <location>
        <begin position="434"/>
        <end position="457"/>
    </location>
</feature>
<evidence type="ECO:0000256" key="2">
    <source>
        <dbReference type="ARBA" id="ARBA00022448"/>
    </source>
</evidence>
<dbReference type="InterPro" id="IPR006153">
    <property type="entry name" value="Cation/H_exchanger_TM"/>
</dbReference>
<evidence type="ECO:0000256" key="8">
    <source>
        <dbReference type="ARBA" id="ARBA00023065"/>
    </source>
</evidence>
<keyword evidence="3" id="KW-0050">Antiport</keyword>
<dbReference type="Pfam" id="PF00999">
    <property type="entry name" value="Na_H_Exchanger"/>
    <property type="match status" value="1"/>
</dbReference>
<feature type="transmembrane region" description="Helical" evidence="11">
    <location>
        <begin position="203"/>
        <end position="225"/>
    </location>
</feature>
<keyword evidence="6" id="KW-0630">Potassium</keyword>
<evidence type="ECO:0000256" key="9">
    <source>
        <dbReference type="ARBA" id="ARBA00023136"/>
    </source>
</evidence>
<evidence type="ECO:0000313" key="14">
    <source>
        <dbReference type="EMBL" id="KAJ8610086.1"/>
    </source>
</evidence>
<evidence type="ECO:0000256" key="4">
    <source>
        <dbReference type="ARBA" id="ARBA00022538"/>
    </source>
</evidence>
<gene>
    <name evidence="14" type="ORF">CTAYLR_007079</name>
</gene>
<dbReference type="InterPro" id="IPR038770">
    <property type="entry name" value="Na+/solute_symporter_sf"/>
</dbReference>
<feature type="transmembrane region" description="Helical" evidence="11">
    <location>
        <begin position="250"/>
        <end position="269"/>
    </location>
</feature>